<reference evidence="1 2" key="1">
    <citation type="submission" date="2018-06" db="EMBL/GenBank/DDBJ databases">
        <title>Genomic Encyclopedia of Type Strains, Phase III (KMG-III): the genomes of soil and plant-associated and newly described type strains.</title>
        <authorList>
            <person name="Whitman W."/>
        </authorList>
    </citation>
    <scope>NUCLEOTIDE SEQUENCE [LARGE SCALE GENOMIC DNA]</scope>
    <source>
        <strain evidence="1 2">CECT 7342</strain>
    </source>
</reference>
<dbReference type="Proteomes" id="UP000252124">
    <property type="component" value="Unassembled WGS sequence"/>
</dbReference>
<gene>
    <name evidence="1" type="ORF">DFP87_12348</name>
</gene>
<evidence type="ECO:0000313" key="2">
    <source>
        <dbReference type="Proteomes" id="UP000252124"/>
    </source>
</evidence>
<accession>A0ABX9FWC4</accession>
<dbReference type="RefSeq" id="WP_088591428.1">
    <property type="nucleotide sequence ID" value="NZ_CADIJU010000030.1"/>
</dbReference>
<proteinExistence type="predicted"/>
<keyword evidence="2" id="KW-1185">Reference proteome</keyword>
<sequence length="54" mass="6067">MTETEQLLKNAAAVAKRTFIDPTETAVLEIFKELCAERDRMAWATDGRESATVH</sequence>
<dbReference type="GeneID" id="99734225"/>
<protein>
    <submittedName>
        <fullName evidence="1">Uncharacterized protein</fullName>
    </submittedName>
</protein>
<dbReference type="EMBL" id="QNRM01000023">
    <property type="protein sequence ID" value="RBP11287.1"/>
    <property type="molecule type" value="Genomic_DNA"/>
</dbReference>
<comment type="caution">
    <text evidence="1">The sequence shown here is derived from an EMBL/GenBank/DDBJ whole genome shotgun (WGS) entry which is preliminary data.</text>
</comment>
<name>A0ABX9FWC4_9BURK</name>
<organism evidence="1 2">
    <name type="scientific">Achromobacter marplatensis</name>
    <dbReference type="NCBI Taxonomy" id="470868"/>
    <lineage>
        <taxon>Bacteria</taxon>
        <taxon>Pseudomonadati</taxon>
        <taxon>Pseudomonadota</taxon>
        <taxon>Betaproteobacteria</taxon>
        <taxon>Burkholderiales</taxon>
        <taxon>Alcaligenaceae</taxon>
        <taxon>Achromobacter</taxon>
    </lineage>
</organism>
<evidence type="ECO:0000313" key="1">
    <source>
        <dbReference type="EMBL" id="RBP11287.1"/>
    </source>
</evidence>